<dbReference type="GO" id="GO:0015221">
    <property type="term" value="F:lipopolysaccharide transmembrane transporter activity"/>
    <property type="evidence" value="ECO:0007669"/>
    <property type="project" value="InterPro"/>
</dbReference>
<organism evidence="3">
    <name type="scientific">bioreactor metagenome</name>
    <dbReference type="NCBI Taxonomy" id="1076179"/>
    <lineage>
        <taxon>unclassified sequences</taxon>
        <taxon>metagenomes</taxon>
        <taxon>ecological metagenomes</taxon>
    </lineage>
</organism>
<protein>
    <submittedName>
        <fullName evidence="3">Lipopolysaccharide export system protein LptC</fullName>
    </submittedName>
</protein>
<dbReference type="InterPro" id="IPR010664">
    <property type="entry name" value="LipoPS_assembly_LptC-rel"/>
</dbReference>
<dbReference type="Pfam" id="PF06835">
    <property type="entry name" value="LptC"/>
    <property type="match status" value="1"/>
</dbReference>
<keyword evidence="2" id="KW-0472">Membrane</keyword>
<gene>
    <name evidence="3" type="primary">lptC_6</name>
    <name evidence="3" type="ORF">SDC9_123955</name>
</gene>
<dbReference type="AlphaFoldDB" id="A0A645CJ32"/>
<keyword evidence="2" id="KW-0812">Transmembrane</keyword>
<feature type="transmembrane region" description="Helical" evidence="2">
    <location>
        <begin position="7"/>
        <end position="28"/>
    </location>
</feature>
<proteinExistence type="predicted"/>
<evidence type="ECO:0000256" key="1">
    <source>
        <dbReference type="SAM" id="MobiDB-lite"/>
    </source>
</evidence>
<reference evidence="3" key="1">
    <citation type="submission" date="2019-08" db="EMBL/GenBank/DDBJ databases">
        <authorList>
            <person name="Kucharzyk K."/>
            <person name="Murdoch R.W."/>
            <person name="Higgins S."/>
            <person name="Loffler F."/>
        </authorList>
    </citation>
    <scope>NUCLEOTIDE SEQUENCE</scope>
</reference>
<comment type="caution">
    <text evidence="3">The sequence shown here is derived from an EMBL/GenBank/DDBJ whole genome shotgun (WGS) entry which is preliminary data.</text>
</comment>
<dbReference type="Gene3D" id="2.60.450.10">
    <property type="entry name" value="Lipopolysaccharide (LPS) transport protein A like domain"/>
    <property type="match status" value="1"/>
</dbReference>
<feature type="compositionally biased region" description="Polar residues" evidence="1">
    <location>
        <begin position="208"/>
        <end position="222"/>
    </location>
</feature>
<accession>A0A645CJ32</accession>
<dbReference type="GO" id="GO:0005886">
    <property type="term" value="C:plasma membrane"/>
    <property type="evidence" value="ECO:0007669"/>
    <property type="project" value="InterPro"/>
</dbReference>
<dbReference type="NCBIfam" id="TIGR04409">
    <property type="entry name" value="LptC_YrbK"/>
    <property type="match status" value="1"/>
</dbReference>
<evidence type="ECO:0000313" key="3">
    <source>
        <dbReference type="EMBL" id="MPM76956.1"/>
    </source>
</evidence>
<dbReference type="InterPro" id="IPR026265">
    <property type="entry name" value="LptC"/>
</dbReference>
<name>A0A645CJ32_9ZZZZ</name>
<feature type="region of interest" description="Disordered" evidence="1">
    <location>
        <begin position="190"/>
        <end position="222"/>
    </location>
</feature>
<keyword evidence="2" id="KW-1133">Transmembrane helix</keyword>
<evidence type="ECO:0000256" key="2">
    <source>
        <dbReference type="SAM" id="Phobius"/>
    </source>
</evidence>
<dbReference type="EMBL" id="VSSQ01027620">
    <property type="protein sequence ID" value="MPM76956.1"/>
    <property type="molecule type" value="Genomic_DNA"/>
</dbReference>
<sequence length="222" mass="25786">MLKEQHNILLAGRITTTVFVVVMLLLFLSCKDKNDNLVSFTYDPEAVPTMVTDTVTTLISDSGITRYKLVADVWKVFDKAKEPYWFFPEGIYLERFTPDFSIEATVTADTAWYYTNQDLWKLKDNVHVENIKGELFESEELFWDQKNERVYSDKYIEIKRGVTEIKGYGFESNQAMTEYRIFRPHDGKLPFSEEVPDDSLQHDPLQPESIQSEKPSATISEP</sequence>
<dbReference type="PROSITE" id="PS51257">
    <property type="entry name" value="PROKAR_LIPOPROTEIN"/>
    <property type="match status" value="1"/>
</dbReference>